<dbReference type="InterPro" id="IPR022791">
    <property type="entry name" value="L-PG_synthase/AglD"/>
</dbReference>
<feature type="transmembrane region" description="Helical" evidence="7">
    <location>
        <begin position="339"/>
        <end position="364"/>
    </location>
</feature>
<dbReference type="AlphaFoldDB" id="A0A918RLU2"/>
<feature type="transmembrane region" description="Helical" evidence="7">
    <location>
        <begin position="309"/>
        <end position="327"/>
    </location>
</feature>
<evidence type="ECO:0000256" key="2">
    <source>
        <dbReference type="ARBA" id="ARBA00009820"/>
    </source>
</evidence>
<comment type="subcellular location">
    <subcellularLocation>
        <location evidence="1">Cell membrane</location>
        <topology evidence="1">Multi-pass membrane protein</topology>
    </subcellularLocation>
</comment>
<dbReference type="Proteomes" id="UP000614811">
    <property type="component" value="Unassembled WGS sequence"/>
</dbReference>
<dbReference type="GO" id="GO:0005886">
    <property type="term" value="C:plasma membrane"/>
    <property type="evidence" value="ECO:0007669"/>
    <property type="project" value="UniProtKB-SubCell"/>
</dbReference>
<feature type="transmembrane region" description="Helical" evidence="7">
    <location>
        <begin position="144"/>
        <end position="170"/>
    </location>
</feature>
<feature type="transmembrane region" description="Helical" evidence="7">
    <location>
        <begin position="110"/>
        <end position="132"/>
    </location>
</feature>
<dbReference type="InterPro" id="IPR011042">
    <property type="entry name" value="6-blade_b-propeller_TolB-like"/>
</dbReference>
<comment type="caution">
    <text evidence="8">The sequence shown here is derived from an EMBL/GenBank/DDBJ whole genome shotgun (WGS) entry which is preliminary data.</text>
</comment>
<evidence type="ECO:0000313" key="8">
    <source>
        <dbReference type="EMBL" id="GHA03952.1"/>
    </source>
</evidence>
<dbReference type="Gene3D" id="2.120.10.30">
    <property type="entry name" value="TolB, C-terminal domain"/>
    <property type="match status" value="2"/>
</dbReference>
<evidence type="ECO:0000256" key="5">
    <source>
        <dbReference type="ARBA" id="ARBA00022989"/>
    </source>
</evidence>
<evidence type="ECO:0000256" key="3">
    <source>
        <dbReference type="ARBA" id="ARBA00022475"/>
    </source>
</evidence>
<keyword evidence="3" id="KW-1003">Cell membrane</keyword>
<gene>
    <name evidence="8" type="ORF">GCM10008090_11540</name>
</gene>
<dbReference type="Pfam" id="PF07676">
    <property type="entry name" value="PD40"/>
    <property type="match status" value="2"/>
</dbReference>
<comment type="similarity">
    <text evidence="2">Belongs to the TolB family.</text>
</comment>
<reference evidence="8" key="2">
    <citation type="submission" date="2020-09" db="EMBL/GenBank/DDBJ databases">
        <authorList>
            <person name="Sun Q."/>
            <person name="Kim S."/>
        </authorList>
    </citation>
    <scope>NUCLEOTIDE SEQUENCE</scope>
    <source>
        <strain evidence="8">KCTC 12711</strain>
    </source>
</reference>
<proteinExistence type="inferred from homology"/>
<protein>
    <submittedName>
        <fullName evidence="8">Uncharacterized protein</fullName>
    </submittedName>
</protein>
<name>A0A918RLU2_9GAMM</name>
<reference evidence="8" key="1">
    <citation type="journal article" date="2014" name="Int. J. Syst. Evol. Microbiol.">
        <title>Complete genome sequence of Corynebacterium casei LMG S-19264T (=DSM 44701T), isolated from a smear-ripened cheese.</title>
        <authorList>
            <consortium name="US DOE Joint Genome Institute (JGI-PGF)"/>
            <person name="Walter F."/>
            <person name="Albersmeier A."/>
            <person name="Kalinowski J."/>
            <person name="Ruckert C."/>
        </authorList>
    </citation>
    <scope>NUCLEOTIDE SEQUENCE</scope>
    <source>
        <strain evidence="8">KCTC 12711</strain>
    </source>
</reference>
<keyword evidence="5 7" id="KW-1133">Transmembrane helix</keyword>
<evidence type="ECO:0000256" key="1">
    <source>
        <dbReference type="ARBA" id="ARBA00004651"/>
    </source>
</evidence>
<keyword evidence="6 7" id="KW-0472">Membrane</keyword>
<keyword evidence="4 7" id="KW-0812">Transmembrane</keyword>
<dbReference type="SUPFAM" id="SSF82171">
    <property type="entry name" value="DPP6 N-terminal domain-like"/>
    <property type="match status" value="1"/>
</dbReference>
<accession>A0A918RLU2</accession>
<evidence type="ECO:0000256" key="6">
    <source>
        <dbReference type="ARBA" id="ARBA00023136"/>
    </source>
</evidence>
<dbReference type="PANTHER" id="PTHR36842:SF1">
    <property type="entry name" value="PROTEIN TOLB"/>
    <property type="match status" value="1"/>
</dbReference>
<evidence type="ECO:0000313" key="9">
    <source>
        <dbReference type="Proteomes" id="UP000614811"/>
    </source>
</evidence>
<dbReference type="EMBL" id="BMXA01000002">
    <property type="protein sequence ID" value="GHA03952.1"/>
    <property type="molecule type" value="Genomic_DNA"/>
</dbReference>
<dbReference type="PANTHER" id="PTHR36842">
    <property type="entry name" value="PROTEIN TOLB HOMOLOG"/>
    <property type="match status" value="1"/>
</dbReference>
<evidence type="ECO:0000256" key="4">
    <source>
        <dbReference type="ARBA" id="ARBA00022692"/>
    </source>
</evidence>
<dbReference type="Pfam" id="PF03706">
    <property type="entry name" value="LPG_synthase_TM"/>
    <property type="match status" value="1"/>
</dbReference>
<dbReference type="InterPro" id="IPR011659">
    <property type="entry name" value="WD40"/>
</dbReference>
<evidence type="ECO:0000256" key="7">
    <source>
        <dbReference type="SAM" id="Phobius"/>
    </source>
</evidence>
<sequence>MGILALLLQLLTSGLPEDQRPSVLAALQNTNLSLALSYLCLGLIALVVRARRYQLLLEMSGEESVPNLRQMALVTGVRNMIVDMFPSRLGELGYVGLLNRGYGVKIQHCVSSLSITIAFDFIAVLMVILLILLKQLIVGEVQGWALGALITAAVLSVVAIMGLFVITPWVNSYLQRIQPRKSDSLLAKVLQLANDLTVSLQTVRRAGRSATVLGLSLLIRLLKYAGMYLLFVAVAGPSFSMLAQLPAEQVIGALIGGEIGASMPIPTFMSFGAYEAGSTLVFQLLGVADQAAAFVTMLSVHIWSQVMDYLLGGLFLAIFVWVVRGRGAAGDQRPERGGWLAGLKLVLAGFVLLTSSGFLAYQLWAASKLGALAPPAAGVESQTASSERQQALASLQGLRGFVLFSSNRDGNHDIFRLNLADFSLSKVTEHPHTETYPRVSPDGTRMVFARAHQIWVSQRNTLAWDVMLLDLETGEERQLAKAATAPNWINTNEVSYLLDGQNVVRHNISTGQTSTVLVPGLNNRLPTSAKLQNPHVDAQSGEVSFTGRQNEIGSPHGHWGTALTRQGAIQPVLEGCELRWWQDGSGLYQVAKGGRDNDLRIVSLSPDTLEPTTLIDLAGEFSHEYWPFESNDGRYIVFGASRGKAAHEHDVADYEIFLWRRGSDADTATRLTFHSGNDNWPSVYIQE</sequence>
<organism evidence="8 9">
    <name type="scientific">Arenicella chitinivorans</name>
    <dbReference type="NCBI Taxonomy" id="1329800"/>
    <lineage>
        <taxon>Bacteria</taxon>
        <taxon>Pseudomonadati</taxon>
        <taxon>Pseudomonadota</taxon>
        <taxon>Gammaproteobacteria</taxon>
        <taxon>Arenicellales</taxon>
        <taxon>Arenicellaceae</taxon>
        <taxon>Arenicella</taxon>
    </lineage>
</organism>
<keyword evidence="9" id="KW-1185">Reference proteome</keyword>
<feature type="transmembrane region" description="Helical" evidence="7">
    <location>
        <begin position="32"/>
        <end position="50"/>
    </location>
</feature>